<proteinExistence type="inferred from homology"/>
<evidence type="ECO:0000256" key="9">
    <source>
        <dbReference type="ARBA" id="ARBA00022898"/>
    </source>
</evidence>
<evidence type="ECO:0000256" key="6">
    <source>
        <dbReference type="ARBA" id="ARBA00014798"/>
    </source>
</evidence>
<dbReference type="InterPro" id="IPR005814">
    <property type="entry name" value="Aminotrans_3"/>
</dbReference>
<comment type="similarity">
    <text evidence="4 11">Belongs to the class-III pyridoxal-phosphate-dependent aminotransferase family.</text>
</comment>
<dbReference type="RefSeq" id="WP_232242704.1">
    <property type="nucleotide sequence ID" value="NZ_JBHEZZ010000026.1"/>
</dbReference>
<accession>A0ABV6UX91</accession>
<organism evidence="13 14">
    <name type="scientific">Streptacidiphilus cavernicola</name>
    <dbReference type="NCBI Taxonomy" id="3342716"/>
    <lineage>
        <taxon>Bacteria</taxon>
        <taxon>Bacillati</taxon>
        <taxon>Actinomycetota</taxon>
        <taxon>Actinomycetes</taxon>
        <taxon>Kitasatosporales</taxon>
        <taxon>Streptomycetaceae</taxon>
        <taxon>Streptacidiphilus</taxon>
    </lineage>
</organism>
<evidence type="ECO:0000256" key="5">
    <source>
        <dbReference type="ARBA" id="ARBA00013155"/>
    </source>
</evidence>
<dbReference type="EMBL" id="JBHEZZ010000026">
    <property type="protein sequence ID" value="MFC1406083.1"/>
    <property type="molecule type" value="Genomic_DNA"/>
</dbReference>
<comment type="cofactor">
    <cofactor evidence="1 12">
        <name>pyridoxal 5'-phosphate</name>
        <dbReference type="ChEBI" id="CHEBI:597326"/>
    </cofactor>
</comment>
<dbReference type="NCBIfam" id="NF006733">
    <property type="entry name" value="PRK09264.1"/>
    <property type="match status" value="1"/>
</dbReference>
<dbReference type="InterPro" id="IPR049704">
    <property type="entry name" value="Aminotrans_3_PPA_site"/>
</dbReference>
<dbReference type="GO" id="GO:0045303">
    <property type="term" value="F:diaminobutyrate-2-oxoglutarate transaminase activity"/>
    <property type="evidence" value="ECO:0007669"/>
    <property type="project" value="UniProtKB-EC"/>
</dbReference>
<protein>
    <recommendedName>
        <fullName evidence="6 12">Diaminobutyrate--2-oxoglutarate transaminase</fullName>
        <ecNumber evidence="5 12">2.6.1.76</ecNumber>
    </recommendedName>
    <alternativeName>
        <fullName evidence="12">DABA aminotransferase</fullName>
    </alternativeName>
</protein>
<comment type="caution">
    <text evidence="13">The sequence shown here is derived from an EMBL/GenBank/DDBJ whole genome shotgun (WGS) entry which is preliminary data.</text>
</comment>
<evidence type="ECO:0000256" key="2">
    <source>
        <dbReference type="ARBA" id="ARBA00002189"/>
    </source>
</evidence>
<dbReference type="SUPFAM" id="SSF53383">
    <property type="entry name" value="PLP-dependent transferases"/>
    <property type="match status" value="1"/>
</dbReference>
<dbReference type="PROSITE" id="PS00600">
    <property type="entry name" value="AA_TRANSFER_CLASS_3"/>
    <property type="match status" value="1"/>
</dbReference>
<sequence>MNTDVLLPQKFGYSTDRADLESEVRTYSRSWPTVFTQAAGSRLRDLDGRSYLDFFAGAGALNYGHNNPVLKARLLEYLAGDGVVHSLDTMTEAKQGFLDSLHDRVLRPRDLDYKVQFTGPTGTNAVEAALKLARKVTGRQSVVAFTRGFHGMSLGALALTGNASKRAAAGVPLGHVLRIPYEGQRVPGLDLLADLLRDAGSGVELPAAVVVETVQGEGGVNVASSAWLRTLATLCEAWGMLLIVDDIQAGCGRTGEFFSFEAAGLHPDIVCLSKSISGYGLPMAITLFKRELDLWQPGEHNGTFRGNNLAFVTATAALDLYWQDSGLQESTRRKADVVAGALGEMADRHAGLGARHRGRGLFWGIEFDDPGLAVRIARSAFRRGLLVETAGPRDEVVKLLPPLTVSDEDLREGLDVLAEAVDENAE</sequence>
<evidence type="ECO:0000256" key="7">
    <source>
        <dbReference type="ARBA" id="ARBA00022576"/>
    </source>
</evidence>
<evidence type="ECO:0000256" key="8">
    <source>
        <dbReference type="ARBA" id="ARBA00022679"/>
    </source>
</evidence>
<evidence type="ECO:0000256" key="11">
    <source>
        <dbReference type="RuleBase" id="RU003560"/>
    </source>
</evidence>
<dbReference type="Gene3D" id="3.40.640.10">
    <property type="entry name" value="Type I PLP-dependent aspartate aminotransferase-like (Major domain)"/>
    <property type="match status" value="1"/>
</dbReference>
<reference evidence="13 14" key="1">
    <citation type="submission" date="2024-09" db="EMBL/GenBank/DDBJ databases">
        <authorList>
            <person name="Lee S.D."/>
        </authorList>
    </citation>
    <scope>NUCLEOTIDE SEQUENCE [LARGE SCALE GENOMIC DNA]</scope>
    <source>
        <strain evidence="13 14">N1-5</strain>
    </source>
</reference>
<evidence type="ECO:0000313" key="13">
    <source>
        <dbReference type="EMBL" id="MFC1406083.1"/>
    </source>
</evidence>
<dbReference type="InterPro" id="IPR015422">
    <property type="entry name" value="PyrdxlP-dep_Trfase_small"/>
</dbReference>
<evidence type="ECO:0000256" key="4">
    <source>
        <dbReference type="ARBA" id="ARBA00008954"/>
    </source>
</evidence>
<comment type="catalytic activity">
    <reaction evidence="10 12">
        <text>L-2,4-diaminobutanoate + 2-oxoglutarate = L-aspartate 4-semialdehyde + L-glutamate</text>
        <dbReference type="Rhea" id="RHEA:11160"/>
        <dbReference type="ChEBI" id="CHEBI:16810"/>
        <dbReference type="ChEBI" id="CHEBI:29985"/>
        <dbReference type="ChEBI" id="CHEBI:58761"/>
        <dbReference type="ChEBI" id="CHEBI:537519"/>
        <dbReference type="EC" id="2.6.1.76"/>
    </reaction>
</comment>
<dbReference type="Pfam" id="PF00202">
    <property type="entry name" value="Aminotran_3"/>
    <property type="match status" value="1"/>
</dbReference>
<dbReference type="InterPro" id="IPR004637">
    <property type="entry name" value="Dat"/>
</dbReference>
<comment type="pathway">
    <text evidence="3 12">Amine and polyamine biosynthesis; ectoine biosynthesis; L-ectoine from L-aspartate 4-semialdehyde: step 1/3.</text>
</comment>
<dbReference type="CDD" id="cd00610">
    <property type="entry name" value="OAT_like"/>
    <property type="match status" value="1"/>
</dbReference>
<keyword evidence="9 11" id="KW-0663">Pyridoxal phosphate</keyword>
<dbReference type="Proteomes" id="UP001592528">
    <property type="component" value="Unassembled WGS sequence"/>
</dbReference>
<dbReference type="PIRSF" id="PIRSF000521">
    <property type="entry name" value="Transaminase_4ab_Lys_Orn"/>
    <property type="match status" value="1"/>
</dbReference>
<dbReference type="InterPro" id="IPR012773">
    <property type="entry name" value="Ectoine_EctB"/>
</dbReference>
<dbReference type="PANTHER" id="PTHR43552:SF2">
    <property type="entry name" value="DIAMINOBUTYRATE--2-OXOGLUTARATE TRANSAMINASE"/>
    <property type="match status" value="1"/>
</dbReference>
<dbReference type="PANTHER" id="PTHR43552">
    <property type="entry name" value="DIAMINOBUTYRATE--2-OXOGLUTARATE AMINOTRANSFERASE"/>
    <property type="match status" value="1"/>
</dbReference>
<evidence type="ECO:0000313" key="14">
    <source>
        <dbReference type="Proteomes" id="UP001592528"/>
    </source>
</evidence>
<dbReference type="InterPro" id="IPR015421">
    <property type="entry name" value="PyrdxlP-dep_Trfase_major"/>
</dbReference>
<keyword evidence="8 12" id="KW-0808">Transferase</keyword>
<dbReference type="InterPro" id="IPR015424">
    <property type="entry name" value="PyrdxlP-dep_Trfase"/>
</dbReference>
<gene>
    <name evidence="13" type="primary">ectB</name>
    <name evidence="13" type="ORF">ACEZDJ_32795</name>
</gene>
<name>A0ABV6UX91_9ACTN</name>
<evidence type="ECO:0000256" key="1">
    <source>
        <dbReference type="ARBA" id="ARBA00001933"/>
    </source>
</evidence>
<evidence type="ECO:0000256" key="10">
    <source>
        <dbReference type="ARBA" id="ARBA00049111"/>
    </source>
</evidence>
<keyword evidence="14" id="KW-1185">Reference proteome</keyword>
<keyword evidence="7 12" id="KW-0032">Aminotransferase</keyword>
<dbReference type="EC" id="2.6.1.76" evidence="5 12"/>
<evidence type="ECO:0000256" key="3">
    <source>
        <dbReference type="ARBA" id="ARBA00004946"/>
    </source>
</evidence>
<dbReference type="NCBIfam" id="TIGR02407">
    <property type="entry name" value="ectoine_ectB"/>
    <property type="match status" value="1"/>
</dbReference>
<dbReference type="Gene3D" id="3.90.1150.10">
    <property type="entry name" value="Aspartate Aminotransferase, domain 1"/>
    <property type="match status" value="1"/>
</dbReference>
<comment type="function">
    <text evidence="2 12">Catalyzes reversively the conversion of L-aspartate beta-semialdehyde (ASA) to L-2,4-diaminobutyrate (DABA) by transamination with L-glutamate.</text>
</comment>
<evidence type="ECO:0000256" key="12">
    <source>
        <dbReference type="RuleBase" id="RU365034"/>
    </source>
</evidence>
<dbReference type="NCBIfam" id="TIGR00709">
    <property type="entry name" value="dat"/>
    <property type="match status" value="1"/>
</dbReference>